<sequence length="71" mass="7886">MSNNGSFSTHLVLFFSISPCIVCAPPSLLFITKDTTGKPLSLLFFLLDKPFISPLISRQGHRKRSDFLLSS</sequence>
<proteinExistence type="predicted"/>
<keyword evidence="3" id="KW-1185">Reference proteome</keyword>
<dbReference type="AlphaFoldDB" id="A0A8T2RR02"/>
<reference evidence="2" key="1">
    <citation type="submission" date="2021-08" db="EMBL/GenBank/DDBJ databases">
        <title>WGS assembly of Ceratopteris richardii.</title>
        <authorList>
            <person name="Marchant D.B."/>
            <person name="Chen G."/>
            <person name="Jenkins J."/>
            <person name="Shu S."/>
            <person name="Leebens-Mack J."/>
            <person name="Grimwood J."/>
            <person name="Schmutz J."/>
            <person name="Soltis P."/>
            <person name="Soltis D."/>
            <person name="Chen Z.-H."/>
        </authorList>
    </citation>
    <scope>NUCLEOTIDE SEQUENCE</scope>
    <source>
        <strain evidence="2">Whitten #5841</strain>
        <tissue evidence="2">Leaf</tissue>
    </source>
</reference>
<organism evidence="2 3">
    <name type="scientific">Ceratopteris richardii</name>
    <name type="common">Triangle waterfern</name>
    <dbReference type="NCBI Taxonomy" id="49495"/>
    <lineage>
        <taxon>Eukaryota</taxon>
        <taxon>Viridiplantae</taxon>
        <taxon>Streptophyta</taxon>
        <taxon>Embryophyta</taxon>
        <taxon>Tracheophyta</taxon>
        <taxon>Polypodiopsida</taxon>
        <taxon>Polypodiidae</taxon>
        <taxon>Polypodiales</taxon>
        <taxon>Pteridineae</taxon>
        <taxon>Pteridaceae</taxon>
        <taxon>Parkerioideae</taxon>
        <taxon>Ceratopteris</taxon>
    </lineage>
</organism>
<gene>
    <name evidence="2" type="ORF">KP509_25G022300</name>
</gene>
<evidence type="ECO:0000313" key="3">
    <source>
        <dbReference type="Proteomes" id="UP000825935"/>
    </source>
</evidence>
<comment type="caution">
    <text evidence="2">The sequence shown here is derived from an EMBL/GenBank/DDBJ whole genome shotgun (WGS) entry which is preliminary data.</text>
</comment>
<feature type="transmembrane region" description="Helical" evidence="1">
    <location>
        <begin position="12"/>
        <end position="31"/>
    </location>
</feature>
<evidence type="ECO:0000313" key="2">
    <source>
        <dbReference type="EMBL" id="KAH7297995.1"/>
    </source>
</evidence>
<protein>
    <submittedName>
        <fullName evidence="2">Uncharacterized protein</fullName>
    </submittedName>
</protein>
<name>A0A8T2RR02_CERRI</name>
<keyword evidence="1" id="KW-1133">Transmembrane helix</keyword>
<evidence type="ECO:0000256" key="1">
    <source>
        <dbReference type="SAM" id="Phobius"/>
    </source>
</evidence>
<dbReference type="Proteomes" id="UP000825935">
    <property type="component" value="Chromosome 25"/>
</dbReference>
<dbReference type="EMBL" id="CM035430">
    <property type="protein sequence ID" value="KAH7297995.1"/>
    <property type="molecule type" value="Genomic_DNA"/>
</dbReference>
<accession>A0A8T2RR02</accession>
<keyword evidence="1" id="KW-0472">Membrane</keyword>
<keyword evidence="1" id="KW-0812">Transmembrane</keyword>